<dbReference type="OrthoDB" id="594666at2"/>
<evidence type="ECO:0000313" key="2">
    <source>
        <dbReference type="EMBL" id="SMO83173.1"/>
    </source>
</evidence>
<name>A0A521EGY1_9SPHI</name>
<accession>A0A521EGY1</accession>
<dbReference type="Proteomes" id="UP000320300">
    <property type="component" value="Unassembled WGS sequence"/>
</dbReference>
<feature type="compositionally biased region" description="Basic and acidic residues" evidence="1">
    <location>
        <begin position="521"/>
        <end position="537"/>
    </location>
</feature>
<dbReference type="RefSeq" id="WP_142529246.1">
    <property type="nucleotide sequence ID" value="NZ_CBCSJO010000008.1"/>
</dbReference>
<keyword evidence="3" id="KW-1185">Reference proteome</keyword>
<feature type="region of interest" description="Disordered" evidence="1">
    <location>
        <begin position="517"/>
        <end position="538"/>
    </location>
</feature>
<gene>
    <name evidence="2" type="ORF">SAMN06265348_10890</name>
</gene>
<evidence type="ECO:0008006" key="4">
    <source>
        <dbReference type="Google" id="ProtNLM"/>
    </source>
</evidence>
<protein>
    <recommendedName>
        <fullName evidence="4">Tetratricopeptide repeat-containing protein</fullName>
    </recommendedName>
</protein>
<dbReference type="EMBL" id="FXTN01000008">
    <property type="protein sequence ID" value="SMO83173.1"/>
    <property type="molecule type" value="Genomic_DNA"/>
</dbReference>
<evidence type="ECO:0000313" key="3">
    <source>
        <dbReference type="Proteomes" id="UP000320300"/>
    </source>
</evidence>
<dbReference type="AlphaFoldDB" id="A0A521EGY1"/>
<reference evidence="2 3" key="1">
    <citation type="submission" date="2017-05" db="EMBL/GenBank/DDBJ databases">
        <authorList>
            <person name="Varghese N."/>
            <person name="Submissions S."/>
        </authorList>
    </citation>
    <scope>NUCLEOTIDE SEQUENCE [LARGE SCALE GENOMIC DNA]</scope>
    <source>
        <strain evidence="2 3">DSM 19036</strain>
    </source>
</reference>
<feature type="region of interest" description="Disordered" evidence="1">
    <location>
        <begin position="309"/>
        <end position="367"/>
    </location>
</feature>
<sequence>MELDKNIEQELAGLLADPEKVSPQHTAMLNDLLQQYPYYQPLHLLLAKASLNSEERNNALAKASLYTNGQTLHRFLFEKREIKGDFQLNEAPAAIGADLPVVTDEQETFEEISEPLSFASYEPAGVASHEPVTAAQTEHFIADTEPAEAIVNTEGETEEGIASSEEIKIEEVTAEDDLSVGEYPTYEEKLPVDEDVPLEEQHSLSDEQETFEEISETAAFSQLQSIPVPDEQHLHAEGDLNSVVHSAEADEQETYEEISEPDGIAHFETIPAPTVADIPAEDISPDTEENIFEEIGEVDYNAYRPFRNSAQADEPSKPEEASTGFYTVLPKDRTAEESLPEEDLTESIPDTAESVEDLPEQKADTESDIQKNTFEDDFVFESIVSSDFFAFENNFSAVEEVEPEKAEIPAPPVIEEHDEAAAAEVANSRVSNYNDDKLPYTFLWWLAKTRKEHESFQPYVAAKKPGSNELQQQYVEHIFHIQSHLTGTEALLDSTEEPKPVSRDFQIIDSFIKNDPQIHPPKAEQIDNENKAKKSAEDQNDLVSETLAGIYIEQMLYDKAIDTYEKLSLKFPEKSRYFADLIQSIEKKI</sequence>
<organism evidence="2 3">
    <name type="scientific">Pedobacter westerhofensis</name>
    <dbReference type="NCBI Taxonomy" id="425512"/>
    <lineage>
        <taxon>Bacteria</taxon>
        <taxon>Pseudomonadati</taxon>
        <taxon>Bacteroidota</taxon>
        <taxon>Sphingobacteriia</taxon>
        <taxon>Sphingobacteriales</taxon>
        <taxon>Sphingobacteriaceae</taxon>
        <taxon>Pedobacter</taxon>
    </lineage>
</organism>
<proteinExistence type="predicted"/>
<evidence type="ECO:0000256" key="1">
    <source>
        <dbReference type="SAM" id="MobiDB-lite"/>
    </source>
</evidence>